<dbReference type="PANTHER" id="PTHR21064">
    <property type="entry name" value="AMINOGLYCOSIDE PHOSPHOTRANSFERASE DOMAIN-CONTAINING PROTEIN-RELATED"/>
    <property type="match status" value="1"/>
</dbReference>
<dbReference type="Pfam" id="PF01636">
    <property type="entry name" value="APH"/>
    <property type="match status" value="1"/>
</dbReference>
<proteinExistence type="inferred from homology"/>
<dbReference type="PANTHER" id="PTHR21064:SF6">
    <property type="entry name" value="AMINOGLYCOSIDE PHOSPHOTRANSFERASE DOMAIN-CONTAINING PROTEIN"/>
    <property type="match status" value="1"/>
</dbReference>
<accession>A0ABV7Y5X1</accession>
<dbReference type="RefSeq" id="WP_205122455.1">
    <property type="nucleotide sequence ID" value="NZ_JAFBCM010000001.1"/>
</dbReference>
<dbReference type="Proteomes" id="UP001595699">
    <property type="component" value="Unassembled WGS sequence"/>
</dbReference>
<evidence type="ECO:0000256" key="1">
    <source>
        <dbReference type="ARBA" id="ARBA00038240"/>
    </source>
</evidence>
<sequence length="317" mass="34192">MSLLALLSSWDLPAPSSVRDAARGTNNTMLIVEIGSSSYVLRGVQNFALEQVLAEHALLRELSALGLPFAVPSPLPTPDGRTVVSDGTELAALFPYVPGRHPEWKRPDEVAAAASALAELDLALAKLPLSLAPTDWRRPFTEIHPAVTDLDELIASLPASEGADWFAEHAHPTDEQHQVLQATLPVQIVHGDFALSNILLADDGSVAAILDFEIAGADLRLVDPVAGLHSVLAWSEDRDDDAPVQAFARGYTARWPLSEPELAALPAAVRHRALGSAIWRAGKWRRGQATLEDVVDRLDAGVRLESRTAAYSVAWWT</sequence>
<comment type="caution">
    <text evidence="3">The sequence shown here is derived from an EMBL/GenBank/DDBJ whole genome shotgun (WGS) entry which is preliminary data.</text>
</comment>
<dbReference type="InterPro" id="IPR002575">
    <property type="entry name" value="Aminoglycoside_PTrfase"/>
</dbReference>
<dbReference type="InterPro" id="IPR050249">
    <property type="entry name" value="Pseudomonas-type_ThrB"/>
</dbReference>
<dbReference type="InterPro" id="IPR011009">
    <property type="entry name" value="Kinase-like_dom_sf"/>
</dbReference>
<dbReference type="PROSITE" id="PS00109">
    <property type="entry name" value="PROTEIN_KINASE_TYR"/>
    <property type="match status" value="1"/>
</dbReference>
<keyword evidence="4" id="KW-1185">Reference proteome</keyword>
<dbReference type="InterPro" id="IPR008266">
    <property type="entry name" value="Tyr_kinase_AS"/>
</dbReference>
<reference evidence="4" key="1">
    <citation type="journal article" date="2019" name="Int. J. Syst. Evol. Microbiol.">
        <title>The Global Catalogue of Microorganisms (GCM) 10K type strain sequencing project: providing services to taxonomists for standard genome sequencing and annotation.</title>
        <authorList>
            <consortium name="The Broad Institute Genomics Platform"/>
            <consortium name="The Broad Institute Genome Sequencing Center for Infectious Disease"/>
            <person name="Wu L."/>
            <person name="Ma J."/>
        </authorList>
    </citation>
    <scope>NUCLEOTIDE SEQUENCE [LARGE SCALE GENOMIC DNA]</scope>
    <source>
        <strain evidence="4">CGMCC 4.7241</strain>
    </source>
</reference>
<dbReference type="SUPFAM" id="SSF56112">
    <property type="entry name" value="Protein kinase-like (PK-like)"/>
    <property type="match status" value="1"/>
</dbReference>
<evidence type="ECO:0000313" key="3">
    <source>
        <dbReference type="EMBL" id="MFC3760502.1"/>
    </source>
</evidence>
<feature type="domain" description="Aminoglycoside phosphotransferase" evidence="2">
    <location>
        <begin position="19"/>
        <end position="254"/>
    </location>
</feature>
<comment type="similarity">
    <text evidence="1">Belongs to the pseudomonas-type ThrB family.</text>
</comment>
<evidence type="ECO:0000259" key="2">
    <source>
        <dbReference type="Pfam" id="PF01636"/>
    </source>
</evidence>
<organism evidence="3 4">
    <name type="scientific">Tenggerimyces flavus</name>
    <dbReference type="NCBI Taxonomy" id="1708749"/>
    <lineage>
        <taxon>Bacteria</taxon>
        <taxon>Bacillati</taxon>
        <taxon>Actinomycetota</taxon>
        <taxon>Actinomycetes</taxon>
        <taxon>Propionibacteriales</taxon>
        <taxon>Nocardioidaceae</taxon>
        <taxon>Tenggerimyces</taxon>
    </lineage>
</organism>
<dbReference type="Gene3D" id="3.90.1200.10">
    <property type="match status" value="1"/>
</dbReference>
<dbReference type="Gene3D" id="3.30.200.20">
    <property type="entry name" value="Phosphorylase Kinase, domain 1"/>
    <property type="match status" value="1"/>
</dbReference>
<dbReference type="EMBL" id="JBHRZH010000005">
    <property type="protein sequence ID" value="MFC3760502.1"/>
    <property type="molecule type" value="Genomic_DNA"/>
</dbReference>
<evidence type="ECO:0000313" key="4">
    <source>
        <dbReference type="Proteomes" id="UP001595699"/>
    </source>
</evidence>
<protein>
    <submittedName>
        <fullName evidence="3">Phosphotransferase enzyme family protein</fullName>
    </submittedName>
</protein>
<name>A0ABV7Y5X1_9ACTN</name>
<gene>
    <name evidence="3" type="ORF">ACFOUW_06610</name>
</gene>